<sequence length="319" mass="36487">MSLRKSGKAKMKRFEGENSRYSKKKGKGRGRGRGRGKRRGKGRGRGKRKIKTRERYKKRKFPIQLAMYYFNQCDTKRCTGCKLEKHGFVRALRLGERFNGILLSAWGTKTVTASDRELISKNGLAVVDCSWNKIDQIPKKSLHGQHRILPFLVAGNSTHYGQPAKLSCSEALSAALWIAGFPEEATEIMQIFIWGNGFINLNREVLDLYKECNTHEEVIQAQNLFLENARNEKTKSQSQENDSNSSDLQSVSESDSFSSSSTSSGSENENNNSNSENNNEKEQEQEINDKNEKEKENEDEKEQEQETEKEKEKEKEKEN</sequence>
<feature type="domain" description="RNase L inhibitor RLI-like possible metal-binding" evidence="9">
    <location>
        <begin position="64"/>
        <end position="96"/>
    </location>
</feature>
<keyword evidence="3 6" id="KW-0698">rRNA processing</keyword>
<evidence type="ECO:0000313" key="11">
    <source>
        <dbReference type="Proteomes" id="UP001150062"/>
    </source>
</evidence>
<dbReference type="Proteomes" id="UP001150062">
    <property type="component" value="Unassembled WGS sequence"/>
</dbReference>
<feature type="compositionally biased region" description="Basic residues" evidence="7">
    <location>
        <begin position="1"/>
        <end position="11"/>
    </location>
</feature>
<dbReference type="PANTHER" id="PTHR20426:SF0">
    <property type="entry name" value="18S RRNA AMINOCARBOXYPROPYLTRANSFERASE"/>
    <property type="match status" value="1"/>
</dbReference>
<evidence type="ECO:0000313" key="10">
    <source>
        <dbReference type="EMBL" id="KAJ6250586.1"/>
    </source>
</evidence>
<evidence type="ECO:0000259" key="8">
    <source>
        <dbReference type="Pfam" id="PF04034"/>
    </source>
</evidence>
<keyword evidence="1" id="KW-0963">Cytoplasm</keyword>
<feature type="compositionally biased region" description="Low complexity" evidence="7">
    <location>
        <begin position="236"/>
        <end position="277"/>
    </location>
</feature>
<dbReference type="HAMAP" id="MF_01116">
    <property type="entry name" value="TSR3"/>
    <property type="match status" value="1"/>
</dbReference>
<keyword evidence="2 6" id="KW-0690">Ribosome biogenesis</keyword>
<dbReference type="EC" id="2.5.1.157" evidence="6"/>
<gene>
    <name evidence="10" type="ORF">M0813_15394</name>
</gene>
<feature type="compositionally biased region" description="Basic residues" evidence="7">
    <location>
        <begin position="21"/>
        <end position="51"/>
    </location>
</feature>
<evidence type="ECO:0000256" key="2">
    <source>
        <dbReference type="ARBA" id="ARBA00022517"/>
    </source>
</evidence>
<feature type="region of interest" description="Disordered" evidence="7">
    <location>
        <begin position="1"/>
        <end position="51"/>
    </location>
</feature>
<protein>
    <recommendedName>
        <fullName evidence="6">18S rRNA aminocarboxypropyltransferase</fullName>
        <ecNumber evidence="6">2.5.1.157</ecNumber>
    </recommendedName>
</protein>
<dbReference type="Pfam" id="PF04068">
    <property type="entry name" value="Fer4_RLI"/>
    <property type="match status" value="1"/>
</dbReference>
<proteinExistence type="inferred from homology"/>
<comment type="caution">
    <text evidence="6">Lacks conserved residue(s) required for the propagation of feature annotation.</text>
</comment>
<evidence type="ECO:0000256" key="4">
    <source>
        <dbReference type="ARBA" id="ARBA00022679"/>
    </source>
</evidence>
<keyword evidence="4 6" id="KW-0808">Transferase</keyword>
<comment type="function">
    <text evidence="6">Aminocarboxypropyltransferase that catalyzes the aminocarboxypropyl transfer on pseudouridine in 18S rRNA. It constitutes the last step in biosynthesis of the hypermodified N1-methyl-N3-(3-amino-3-carboxypropyl) pseudouridine (m1acp3-Psi).</text>
</comment>
<keyword evidence="5 6" id="KW-0949">S-adenosyl-L-methionine</keyword>
<dbReference type="Pfam" id="PF04034">
    <property type="entry name" value="Ribo_biogen_C"/>
    <property type="match status" value="1"/>
</dbReference>
<organism evidence="10 11">
    <name type="scientific">Anaeramoeba flamelloides</name>
    <dbReference type="NCBI Taxonomy" id="1746091"/>
    <lineage>
        <taxon>Eukaryota</taxon>
        <taxon>Metamonada</taxon>
        <taxon>Anaeramoebidae</taxon>
        <taxon>Anaeramoeba</taxon>
    </lineage>
</organism>
<dbReference type="InterPro" id="IPR022968">
    <property type="entry name" value="Tsr3-like"/>
</dbReference>
<reference evidence="10" key="1">
    <citation type="submission" date="2022-08" db="EMBL/GenBank/DDBJ databases">
        <title>Novel sulfate-reducing endosymbionts in the free-living metamonad Anaeramoeba.</title>
        <authorList>
            <person name="Jerlstrom-Hultqvist J."/>
            <person name="Cepicka I."/>
            <person name="Gallot-Lavallee L."/>
            <person name="Salas-Leiva D."/>
            <person name="Curtis B.A."/>
            <person name="Zahonova K."/>
            <person name="Pipaliya S."/>
            <person name="Dacks J."/>
            <person name="Roger A.J."/>
        </authorList>
    </citation>
    <scope>NUCLEOTIDE SEQUENCE</scope>
    <source>
        <strain evidence="10">Schooner1</strain>
    </source>
</reference>
<keyword evidence="11" id="KW-1185">Reference proteome</keyword>
<dbReference type="EMBL" id="JAOAOG010000073">
    <property type="protein sequence ID" value="KAJ6250586.1"/>
    <property type="molecule type" value="Genomic_DNA"/>
</dbReference>
<comment type="caution">
    <text evidence="10">The sequence shown here is derived from an EMBL/GenBank/DDBJ whole genome shotgun (WGS) entry which is preliminary data.</text>
</comment>
<feature type="compositionally biased region" description="Basic and acidic residues" evidence="7">
    <location>
        <begin position="278"/>
        <end position="319"/>
    </location>
</feature>
<feature type="binding site" evidence="6">
    <location>
        <position position="127"/>
    </location>
    <ligand>
        <name>S-adenosyl-L-methionine</name>
        <dbReference type="ChEBI" id="CHEBI:59789"/>
    </ligand>
</feature>
<feature type="region of interest" description="Disordered" evidence="7">
    <location>
        <begin position="231"/>
        <end position="319"/>
    </location>
</feature>
<dbReference type="InterPro" id="IPR007177">
    <property type="entry name" value="Tsr3_C"/>
</dbReference>
<evidence type="ECO:0000259" key="9">
    <source>
        <dbReference type="Pfam" id="PF04068"/>
    </source>
</evidence>
<feature type="binding site" evidence="6">
    <location>
        <position position="79"/>
    </location>
    <ligand>
        <name>S-adenosyl-L-methionine</name>
        <dbReference type="ChEBI" id="CHEBI:59789"/>
    </ligand>
</feature>
<evidence type="ECO:0000256" key="7">
    <source>
        <dbReference type="SAM" id="MobiDB-lite"/>
    </source>
</evidence>
<evidence type="ECO:0000256" key="6">
    <source>
        <dbReference type="HAMAP-Rule" id="MF_03146"/>
    </source>
</evidence>
<evidence type="ECO:0000256" key="3">
    <source>
        <dbReference type="ARBA" id="ARBA00022552"/>
    </source>
</evidence>
<feature type="binding site" evidence="6">
    <location>
        <position position="149"/>
    </location>
    <ligand>
        <name>S-adenosyl-L-methionine</name>
        <dbReference type="ChEBI" id="CHEBI:59789"/>
    </ligand>
</feature>
<feature type="domain" description="16S/18S rRNA aminocarboxypropyltransferase Tsr3 C-terminal" evidence="8">
    <location>
        <begin position="101"/>
        <end position="225"/>
    </location>
</feature>
<evidence type="ECO:0000256" key="5">
    <source>
        <dbReference type="ARBA" id="ARBA00022691"/>
    </source>
</evidence>
<dbReference type="PANTHER" id="PTHR20426">
    <property type="entry name" value="RIBOSOME BIOGENESIS PROTEIN TSR3 HOMOLOG"/>
    <property type="match status" value="1"/>
</dbReference>
<accession>A0ABQ8Z1B1</accession>
<comment type="similarity">
    <text evidence="6">Belongs to the TDD superfamily. TSR3 family.</text>
</comment>
<name>A0ABQ8Z1B1_9EUKA</name>
<evidence type="ECO:0000256" key="1">
    <source>
        <dbReference type="ARBA" id="ARBA00022490"/>
    </source>
</evidence>
<dbReference type="NCBIfam" id="NF002621">
    <property type="entry name" value="PRK02287.1"/>
    <property type="match status" value="1"/>
</dbReference>
<comment type="catalytic activity">
    <reaction evidence="6">
        <text>an N(1)-methylpseudouridine in rRNA + S-adenosyl-L-methionine = N(1)-methyl-N(3)-[(3S)-3-amino-3-carboxypropyl]pseudouridine in rRNA + S-methyl-5'-thioadenosine + H(+)</text>
        <dbReference type="Rhea" id="RHEA:63296"/>
        <dbReference type="Rhea" id="RHEA-COMP:11634"/>
        <dbReference type="Rhea" id="RHEA-COMP:16310"/>
        <dbReference type="ChEBI" id="CHEBI:15378"/>
        <dbReference type="ChEBI" id="CHEBI:17509"/>
        <dbReference type="ChEBI" id="CHEBI:59789"/>
        <dbReference type="ChEBI" id="CHEBI:74890"/>
        <dbReference type="ChEBI" id="CHEBI:146234"/>
        <dbReference type="EC" id="2.5.1.157"/>
    </reaction>
</comment>
<dbReference type="InterPro" id="IPR007209">
    <property type="entry name" value="RNaseL-inhib-like_metal-bd_dom"/>
</dbReference>